<evidence type="ECO:0000259" key="2">
    <source>
        <dbReference type="Pfam" id="PF14534"/>
    </source>
</evidence>
<keyword evidence="1" id="KW-0732">Signal</keyword>
<gene>
    <name evidence="3" type="ORF">EMK97_03510</name>
</gene>
<dbReference type="OrthoDB" id="838356at2"/>
<organism evidence="3 4">
    <name type="scientific">Litorilituus sediminis</name>
    <dbReference type="NCBI Taxonomy" id="718192"/>
    <lineage>
        <taxon>Bacteria</taxon>
        <taxon>Pseudomonadati</taxon>
        <taxon>Pseudomonadota</taxon>
        <taxon>Gammaproteobacteria</taxon>
        <taxon>Alteromonadales</taxon>
        <taxon>Colwelliaceae</taxon>
        <taxon>Litorilituus</taxon>
    </lineage>
</organism>
<feature type="chain" id="PRO_5020252022" evidence="1">
    <location>
        <begin position="31"/>
        <end position="170"/>
    </location>
</feature>
<feature type="signal peptide" evidence="1">
    <location>
        <begin position="1"/>
        <end position="30"/>
    </location>
</feature>
<dbReference type="KEGG" id="lsd:EMK97_03510"/>
<reference evidence="3 4" key="1">
    <citation type="submission" date="2018-12" db="EMBL/GenBank/DDBJ databases">
        <title>Complete genome of Litorilituus sediminis.</title>
        <authorList>
            <person name="Liu A."/>
            <person name="Rong J."/>
        </authorList>
    </citation>
    <scope>NUCLEOTIDE SEQUENCE [LARGE SCALE GENOMIC DNA]</scope>
    <source>
        <strain evidence="3 4">JCM 17549</strain>
    </source>
</reference>
<dbReference type="Gene3D" id="3.10.450.50">
    <property type="match status" value="1"/>
</dbReference>
<dbReference type="InterPro" id="IPR032710">
    <property type="entry name" value="NTF2-like_dom_sf"/>
</dbReference>
<evidence type="ECO:0000256" key="1">
    <source>
        <dbReference type="SAM" id="SignalP"/>
    </source>
</evidence>
<sequence length="170" mass="19803">MIKVERPMRDHVAKALTLIFTLLFQLSAIADEQVTQELNATWAKMSKAVAEGDLASYRAAFHPDAILVLGDKKTSYTIEKAFQRWQHDFAKTKSGQVTTRVDFRFSHRFHDNETAYEIGMFYFSTVDKEGNRKDHYVELEALLKKHAGKWLMMMEYQKGPSTKEYWQKLS</sequence>
<dbReference type="Proteomes" id="UP000290244">
    <property type="component" value="Chromosome"/>
</dbReference>
<evidence type="ECO:0000313" key="4">
    <source>
        <dbReference type="Proteomes" id="UP000290244"/>
    </source>
</evidence>
<dbReference type="EMBL" id="CP034759">
    <property type="protein sequence ID" value="QBG34868.1"/>
    <property type="molecule type" value="Genomic_DNA"/>
</dbReference>
<dbReference type="SUPFAM" id="SSF54427">
    <property type="entry name" value="NTF2-like"/>
    <property type="match status" value="1"/>
</dbReference>
<keyword evidence="4" id="KW-1185">Reference proteome</keyword>
<proteinExistence type="predicted"/>
<protein>
    <submittedName>
        <fullName evidence="3">Nuclear transport factor 2 family protein</fullName>
    </submittedName>
</protein>
<dbReference type="InterPro" id="IPR027843">
    <property type="entry name" value="DUF4440"/>
</dbReference>
<name>A0A4P6P2I6_9GAMM</name>
<accession>A0A4P6P2I6</accession>
<dbReference type="AlphaFoldDB" id="A0A4P6P2I6"/>
<feature type="domain" description="DUF4440" evidence="2">
    <location>
        <begin position="41"/>
        <end position="152"/>
    </location>
</feature>
<evidence type="ECO:0000313" key="3">
    <source>
        <dbReference type="EMBL" id="QBG34868.1"/>
    </source>
</evidence>
<dbReference type="Pfam" id="PF14534">
    <property type="entry name" value="DUF4440"/>
    <property type="match status" value="1"/>
</dbReference>